<dbReference type="EMBL" id="POWG01000024">
    <property type="protein sequence ID" value="PNQ96913.1"/>
    <property type="molecule type" value="Genomic_DNA"/>
</dbReference>
<evidence type="ECO:0000256" key="1">
    <source>
        <dbReference type="ARBA" id="ARBA00000085"/>
    </source>
</evidence>
<reference evidence="9 11" key="2">
    <citation type="submission" date="2018-01" db="EMBL/GenBank/DDBJ databases">
        <title>Whole genome sequence of Azospirillum brasilense REC3 isolated from strawberry roots.</title>
        <authorList>
            <person name="Fontana C.A."/>
            <person name="Salazar S.M."/>
            <person name="Bassi D."/>
            <person name="Puglisi E."/>
            <person name="Lovaisa N.C."/>
            <person name="Toffoli L.M."/>
            <person name="Pedraza R."/>
            <person name="Cocconcelli P.S."/>
        </authorList>
    </citation>
    <scope>NUCLEOTIDE SEQUENCE [LARGE SCALE GENOMIC DNA]</scope>
    <source>
        <strain evidence="9 11">REC3</strain>
        <plasmid evidence="9">p13unnamed</plasmid>
    </source>
</reference>
<dbReference type="PRINTS" id="PR00344">
    <property type="entry name" value="BCTRLSENSOR"/>
</dbReference>
<dbReference type="CDD" id="cd19920">
    <property type="entry name" value="REC_PA4781-like"/>
    <property type="match status" value="1"/>
</dbReference>
<dbReference type="Gene3D" id="3.40.50.2300">
    <property type="match status" value="1"/>
</dbReference>
<sequence length="410" mass="43427">MDQGTGPGDDAVSGGHILIVDDDTANIRALASVLEDRHEVRFATSGRRALELASADPPELVLLDVMMPGLDGYAVCRLLKTDPATADVPVIFITSLSSPEEEAFGLETGAVDYVTKPFSPAIVRARVATHLSLRRANRSLKDENEHLEALVRERTRKLAQAQREKMAALRQMVAGVAHEINTPIGVALGSASHLGDRVAAMTERLAANQLRRAELERFLASAGELAALLSSTIARAGEIVRCFKGVAADHGGLRQTIALRPFLEQVTESLRPQWEPLGHRMTVDCPADLRMVSNPAILSALLEQLVRNALEHAFPAGRHGLVTVGAAASGPETVLLSVADDGAGIAEGTAGRILEPFFTTRRGTGSVGLGLNIVDNLATDRLGGSFTIASRTGGGTLATLHLPARTPPDL</sequence>
<keyword evidence="5" id="KW-0175">Coiled coil</keyword>
<dbReference type="AlphaFoldDB" id="A0A060DQ54"/>
<dbReference type="InterPro" id="IPR036097">
    <property type="entry name" value="HisK_dim/P_sf"/>
</dbReference>
<dbReference type="Proteomes" id="UP000027186">
    <property type="component" value="Plasmid AbAZ39_p1"/>
</dbReference>
<keyword evidence="8" id="KW-0614">Plasmid</keyword>
<evidence type="ECO:0000259" key="6">
    <source>
        <dbReference type="PROSITE" id="PS50109"/>
    </source>
</evidence>
<dbReference type="CDD" id="cd00082">
    <property type="entry name" value="HisKA"/>
    <property type="match status" value="1"/>
</dbReference>
<reference evidence="8 10" key="1">
    <citation type="journal article" date="2014" name="Genome Announc.">
        <title>Complete Genome Sequence of the Model Rhizosphere Strain Azospirillum brasilense Az39, Successfully Applied in Agriculture.</title>
        <authorList>
            <person name="Rivera D."/>
            <person name="Revale S."/>
            <person name="Molina R."/>
            <person name="Gualpa J."/>
            <person name="Puente M."/>
            <person name="Maroniche G."/>
            <person name="Paris G."/>
            <person name="Baker D."/>
            <person name="Clavijo B."/>
            <person name="McLay K."/>
            <person name="Spaepen S."/>
            <person name="Perticari A."/>
            <person name="Vazquez M."/>
            <person name="Wisniewski-Dye F."/>
            <person name="Watkins C."/>
            <person name="Martinez-Abarca F."/>
            <person name="Vanderleyden J."/>
            <person name="Cassan F."/>
        </authorList>
    </citation>
    <scope>NUCLEOTIDE SEQUENCE [LARGE SCALE GENOMIC DNA]</scope>
    <source>
        <strain evidence="8 10">Az39</strain>
        <plasmid evidence="8">AbAZ39_p1</plasmid>
    </source>
</reference>
<geneLocation type="plasmid" evidence="8 10">
    <name>AbAZ39_p1</name>
</geneLocation>
<dbReference type="InterPro" id="IPR003594">
    <property type="entry name" value="HATPase_dom"/>
</dbReference>
<dbReference type="InterPro" id="IPR003661">
    <property type="entry name" value="HisK_dim/P_dom"/>
</dbReference>
<dbReference type="InterPro" id="IPR001789">
    <property type="entry name" value="Sig_transdc_resp-reg_receiver"/>
</dbReference>
<dbReference type="KEGG" id="abq:ABAZ39_15270"/>
<dbReference type="EMBL" id="CP007794">
    <property type="protein sequence ID" value="AIB13313.1"/>
    <property type="molecule type" value="Genomic_DNA"/>
</dbReference>
<dbReference type="SUPFAM" id="SSF55874">
    <property type="entry name" value="ATPase domain of HSP90 chaperone/DNA topoisomerase II/histidine kinase"/>
    <property type="match status" value="1"/>
</dbReference>
<dbReference type="InterPro" id="IPR004358">
    <property type="entry name" value="Sig_transdc_His_kin-like_C"/>
</dbReference>
<dbReference type="Gene3D" id="1.10.287.130">
    <property type="match status" value="1"/>
</dbReference>
<evidence type="ECO:0000256" key="3">
    <source>
        <dbReference type="ARBA" id="ARBA00022553"/>
    </source>
</evidence>
<feature type="coiled-coil region" evidence="5">
    <location>
        <begin position="130"/>
        <end position="172"/>
    </location>
</feature>
<feature type="domain" description="Histidine kinase" evidence="6">
    <location>
        <begin position="175"/>
        <end position="406"/>
    </location>
</feature>
<dbReference type="Pfam" id="PF02518">
    <property type="entry name" value="HATPase_c"/>
    <property type="match status" value="1"/>
</dbReference>
<dbReference type="PROSITE" id="PS50109">
    <property type="entry name" value="HIS_KIN"/>
    <property type="match status" value="1"/>
</dbReference>
<evidence type="ECO:0000256" key="4">
    <source>
        <dbReference type="PROSITE-ProRule" id="PRU00169"/>
    </source>
</evidence>
<organism evidence="8 10">
    <name type="scientific">Azospirillum argentinense</name>
    <dbReference type="NCBI Taxonomy" id="2970906"/>
    <lineage>
        <taxon>Bacteria</taxon>
        <taxon>Pseudomonadati</taxon>
        <taxon>Pseudomonadota</taxon>
        <taxon>Alphaproteobacteria</taxon>
        <taxon>Rhodospirillales</taxon>
        <taxon>Azospirillaceae</taxon>
        <taxon>Azospirillum</taxon>
    </lineage>
</organism>
<evidence type="ECO:0000259" key="7">
    <source>
        <dbReference type="PROSITE" id="PS50110"/>
    </source>
</evidence>
<dbReference type="EC" id="2.7.13.3" evidence="2"/>
<dbReference type="SMART" id="SM00387">
    <property type="entry name" value="HATPase_c"/>
    <property type="match status" value="1"/>
</dbReference>
<geneLocation type="plasmid" evidence="9">
    <name>p13unnamed</name>
</geneLocation>
<dbReference type="Gene3D" id="3.30.565.10">
    <property type="entry name" value="Histidine kinase-like ATPase, C-terminal domain"/>
    <property type="match status" value="1"/>
</dbReference>
<accession>A0A060DQ54</accession>
<keyword evidence="9" id="KW-0808">Transferase</keyword>
<evidence type="ECO:0000313" key="8">
    <source>
        <dbReference type="EMBL" id="AIB13313.1"/>
    </source>
</evidence>
<keyword evidence="9" id="KW-0418">Kinase</keyword>
<feature type="domain" description="Response regulatory" evidence="7">
    <location>
        <begin position="16"/>
        <end position="131"/>
    </location>
</feature>
<evidence type="ECO:0000256" key="2">
    <source>
        <dbReference type="ARBA" id="ARBA00012438"/>
    </source>
</evidence>
<dbReference type="Pfam" id="PF00072">
    <property type="entry name" value="Response_reg"/>
    <property type="match status" value="1"/>
</dbReference>
<dbReference type="SUPFAM" id="SSF47384">
    <property type="entry name" value="Homodimeric domain of signal transducing histidine kinase"/>
    <property type="match status" value="1"/>
</dbReference>
<dbReference type="PANTHER" id="PTHR43547">
    <property type="entry name" value="TWO-COMPONENT HISTIDINE KINASE"/>
    <property type="match status" value="1"/>
</dbReference>
<dbReference type="SMART" id="SM00448">
    <property type="entry name" value="REC"/>
    <property type="match status" value="1"/>
</dbReference>
<comment type="catalytic activity">
    <reaction evidence="1">
        <text>ATP + protein L-histidine = ADP + protein N-phospho-L-histidine.</text>
        <dbReference type="EC" id="2.7.13.3"/>
    </reaction>
</comment>
<proteinExistence type="predicted"/>
<dbReference type="PROSITE" id="PS50110">
    <property type="entry name" value="RESPONSE_REGULATORY"/>
    <property type="match status" value="1"/>
</dbReference>
<name>A0A060DQ54_9PROT</name>
<dbReference type="SUPFAM" id="SSF52172">
    <property type="entry name" value="CheY-like"/>
    <property type="match status" value="1"/>
</dbReference>
<dbReference type="GO" id="GO:0000155">
    <property type="term" value="F:phosphorelay sensor kinase activity"/>
    <property type="evidence" value="ECO:0007669"/>
    <property type="project" value="InterPro"/>
</dbReference>
<gene>
    <name evidence="8" type="ORF">ABAZ39_15270</name>
    <name evidence="9" type="ORF">C1S70_20745</name>
</gene>
<feature type="modified residue" description="4-aspartylphosphate" evidence="4">
    <location>
        <position position="64"/>
    </location>
</feature>
<evidence type="ECO:0000313" key="9">
    <source>
        <dbReference type="EMBL" id="PNQ96913.1"/>
    </source>
</evidence>
<dbReference type="SMART" id="SM00388">
    <property type="entry name" value="HisKA"/>
    <property type="match status" value="1"/>
</dbReference>
<keyword evidence="3 4" id="KW-0597">Phosphoprotein</keyword>
<evidence type="ECO:0000256" key="5">
    <source>
        <dbReference type="SAM" id="Coils"/>
    </source>
</evidence>
<dbReference type="InterPro" id="IPR036890">
    <property type="entry name" value="HATPase_C_sf"/>
</dbReference>
<dbReference type="InterPro" id="IPR011006">
    <property type="entry name" value="CheY-like_superfamily"/>
</dbReference>
<protein>
    <recommendedName>
        <fullName evidence="2">histidine kinase</fullName>
        <ecNumber evidence="2">2.7.13.3</ecNumber>
    </recommendedName>
</protein>
<evidence type="ECO:0000313" key="11">
    <source>
        <dbReference type="Proteomes" id="UP000236268"/>
    </source>
</evidence>
<dbReference type="PANTHER" id="PTHR43547:SF2">
    <property type="entry name" value="HYBRID SIGNAL TRANSDUCTION HISTIDINE KINASE C"/>
    <property type="match status" value="1"/>
</dbReference>
<dbReference type="Proteomes" id="UP000236268">
    <property type="component" value="Unassembled WGS sequence"/>
</dbReference>
<evidence type="ECO:0000313" key="10">
    <source>
        <dbReference type="Proteomes" id="UP000027186"/>
    </source>
</evidence>
<dbReference type="InterPro" id="IPR005467">
    <property type="entry name" value="His_kinase_dom"/>
</dbReference>
<dbReference type="OrthoDB" id="7325042at2"/>
<accession>A0A2K1FWJ9</accession>